<dbReference type="SUPFAM" id="SSF52025">
    <property type="entry name" value="PA domain"/>
    <property type="match status" value="1"/>
</dbReference>
<name>A0ABP0GMJ1_CLALP</name>
<reference evidence="1 2" key="1">
    <citation type="submission" date="2024-02" db="EMBL/GenBank/DDBJ databases">
        <authorList>
            <person name="Daric V."/>
            <person name="Darras S."/>
        </authorList>
    </citation>
    <scope>NUCLEOTIDE SEQUENCE [LARGE SCALE GENOMIC DNA]</scope>
</reference>
<keyword evidence="2" id="KW-1185">Reference proteome</keyword>
<dbReference type="Proteomes" id="UP001642483">
    <property type="component" value="Unassembled WGS sequence"/>
</dbReference>
<dbReference type="Gene3D" id="3.50.30.30">
    <property type="match status" value="1"/>
</dbReference>
<accession>A0ABP0GMJ1</accession>
<evidence type="ECO:0000313" key="1">
    <source>
        <dbReference type="EMBL" id="CAK8692131.1"/>
    </source>
</evidence>
<dbReference type="InterPro" id="IPR046450">
    <property type="entry name" value="PA_dom_sf"/>
</dbReference>
<proteinExistence type="predicted"/>
<organism evidence="1 2">
    <name type="scientific">Clavelina lepadiformis</name>
    <name type="common">Light-bulb sea squirt</name>
    <name type="synonym">Ascidia lepadiformis</name>
    <dbReference type="NCBI Taxonomy" id="159417"/>
    <lineage>
        <taxon>Eukaryota</taxon>
        <taxon>Metazoa</taxon>
        <taxon>Chordata</taxon>
        <taxon>Tunicata</taxon>
        <taxon>Ascidiacea</taxon>
        <taxon>Aplousobranchia</taxon>
        <taxon>Clavelinidae</taxon>
        <taxon>Clavelina</taxon>
    </lineage>
</organism>
<gene>
    <name evidence="1" type="ORF">CVLEPA_LOCUS24870</name>
</gene>
<protein>
    <submittedName>
        <fullName evidence="1">Uncharacterized protein</fullName>
    </submittedName>
</protein>
<dbReference type="PANTHER" id="PTHR10404:SF81">
    <property type="entry name" value="N-ACETYLATED ALPHA-LINKED ACIDIC DIPEPTIDASE 2"/>
    <property type="match status" value="1"/>
</dbReference>
<sequence>MTRDLTRKPHIAGLDTDEKVLVERIKNDWENAGLNSVVVHPYDVLLSYPVQSDSNYVALLDKDGNEYEVSQKKELVIDEEQNDPDVVNPFNAYSAPGTPSGDLVYLNYATIEDFIAFDRTVGIDTAGKICISQYESIFRGDKGLILYSDPADYTVSWAGVYPSDWYFPPTGAQRGTL</sequence>
<dbReference type="EMBL" id="CAWYQH010000130">
    <property type="protein sequence ID" value="CAK8692131.1"/>
    <property type="molecule type" value="Genomic_DNA"/>
</dbReference>
<comment type="caution">
    <text evidence="1">The sequence shown here is derived from an EMBL/GenBank/DDBJ whole genome shotgun (WGS) entry which is preliminary data.</text>
</comment>
<dbReference type="InterPro" id="IPR039373">
    <property type="entry name" value="Peptidase_M28B"/>
</dbReference>
<evidence type="ECO:0000313" key="2">
    <source>
        <dbReference type="Proteomes" id="UP001642483"/>
    </source>
</evidence>
<dbReference type="PANTHER" id="PTHR10404">
    <property type="entry name" value="N-ACETYLATED-ALPHA-LINKED ACIDIC DIPEPTIDASE"/>
    <property type="match status" value="1"/>
</dbReference>